<evidence type="ECO:0000313" key="2">
    <source>
        <dbReference type="Proteomes" id="UP000663841"/>
    </source>
</evidence>
<dbReference type="GO" id="GO:0007166">
    <property type="term" value="P:cell surface receptor signaling pathway"/>
    <property type="evidence" value="ECO:0007669"/>
    <property type="project" value="InterPro"/>
</dbReference>
<evidence type="ECO:0000313" key="1">
    <source>
        <dbReference type="EMBL" id="CAE6443421.1"/>
    </source>
</evidence>
<dbReference type="Gene3D" id="1.20.930.20">
    <property type="entry name" value="Adaptor protein Cbl, N-terminal domain"/>
    <property type="match status" value="1"/>
</dbReference>
<sequence>MPTARQRATFRKHNIRNGALLVLSEAVKFVNIPVAQDVAEHVKQLAAALKSSVLQTPKINDSNAQDLTNRVERLLDVLDTLVRLLEGSGNTQTGNHAHTLVELRQFQSRLSDIYSELQDIQLSRHFTKMVSQTQIQERIIQIHDELSRTIVDLTLRLLAAVLASGSNYQLESSRRFKSAAREHTILARRYGVLVTKYNVLARVIRRRQRLTDKRIRGLEGHRESLTRHVDAALLMQSTDKQWVAFLALLSSVCVLFSNFEGQRLF</sequence>
<dbReference type="EMBL" id="CAJMWW010000102">
    <property type="protein sequence ID" value="CAE6443421.1"/>
    <property type="molecule type" value="Genomic_DNA"/>
</dbReference>
<comment type="caution">
    <text evidence="1">The sequence shown here is derived from an EMBL/GenBank/DDBJ whole genome shotgun (WGS) entry which is preliminary data.</text>
</comment>
<dbReference type="AlphaFoldDB" id="A0A8H3AYF2"/>
<organism evidence="1 2">
    <name type="scientific">Rhizoctonia solani</name>
    <dbReference type="NCBI Taxonomy" id="456999"/>
    <lineage>
        <taxon>Eukaryota</taxon>
        <taxon>Fungi</taxon>
        <taxon>Dikarya</taxon>
        <taxon>Basidiomycota</taxon>
        <taxon>Agaricomycotina</taxon>
        <taxon>Agaricomycetes</taxon>
        <taxon>Cantharellales</taxon>
        <taxon>Ceratobasidiaceae</taxon>
        <taxon>Rhizoctonia</taxon>
    </lineage>
</organism>
<dbReference type="Proteomes" id="UP000663841">
    <property type="component" value="Unassembled WGS sequence"/>
</dbReference>
<proteinExistence type="predicted"/>
<gene>
    <name evidence="1" type="ORF">RDB_LOCUS104551</name>
</gene>
<protein>
    <submittedName>
        <fullName evidence="1">Uncharacterized protein</fullName>
    </submittedName>
</protein>
<dbReference type="InterPro" id="IPR036537">
    <property type="entry name" value="Adaptor_Cbl_N_dom_sf"/>
</dbReference>
<reference evidence="1" key="1">
    <citation type="submission" date="2021-01" db="EMBL/GenBank/DDBJ databases">
        <authorList>
            <person name="Kaushik A."/>
        </authorList>
    </citation>
    <scope>NUCLEOTIDE SEQUENCE</scope>
    <source>
        <strain evidence="1">AG3-T5</strain>
    </source>
</reference>
<name>A0A8H3AYF2_9AGAM</name>
<accession>A0A8H3AYF2</accession>